<gene>
    <name evidence="1" type="ORF">L2E82_25573</name>
</gene>
<protein>
    <submittedName>
        <fullName evidence="1">Uncharacterized protein</fullName>
    </submittedName>
</protein>
<comment type="caution">
    <text evidence="1">The sequence shown here is derived from an EMBL/GenBank/DDBJ whole genome shotgun (WGS) entry which is preliminary data.</text>
</comment>
<accession>A0ACB9E3F2</accession>
<reference evidence="2" key="1">
    <citation type="journal article" date="2022" name="Mol. Ecol. Resour.">
        <title>The genomes of chicory, endive, great burdock and yacon provide insights into Asteraceae palaeo-polyploidization history and plant inulin production.</title>
        <authorList>
            <person name="Fan W."/>
            <person name="Wang S."/>
            <person name="Wang H."/>
            <person name="Wang A."/>
            <person name="Jiang F."/>
            <person name="Liu H."/>
            <person name="Zhao H."/>
            <person name="Xu D."/>
            <person name="Zhang Y."/>
        </authorList>
    </citation>
    <scope>NUCLEOTIDE SEQUENCE [LARGE SCALE GENOMIC DNA]</scope>
    <source>
        <strain evidence="2">cv. Punajuju</strain>
    </source>
</reference>
<name>A0ACB9E3F2_CICIN</name>
<reference evidence="1 2" key="2">
    <citation type="journal article" date="2022" name="Mol. Ecol. Resour.">
        <title>The genomes of chicory, endive, great burdock and yacon provide insights into Asteraceae paleo-polyploidization history and plant inulin production.</title>
        <authorList>
            <person name="Fan W."/>
            <person name="Wang S."/>
            <person name="Wang H."/>
            <person name="Wang A."/>
            <person name="Jiang F."/>
            <person name="Liu H."/>
            <person name="Zhao H."/>
            <person name="Xu D."/>
            <person name="Zhang Y."/>
        </authorList>
    </citation>
    <scope>NUCLEOTIDE SEQUENCE [LARGE SCALE GENOMIC DNA]</scope>
    <source>
        <strain evidence="2">cv. Punajuju</strain>
        <tissue evidence="1">Leaves</tissue>
    </source>
</reference>
<keyword evidence="2" id="KW-1185">Reference proteome</keyword>
<dbReference type="EMBL" id="CM042012">
    <property type="protein sequence ID" value="KAI3753518.1"/>
    <property type="molecule type" value="Genomic_DNA"/>
</dbReference>
<organism evidence="1 2">
    <name type="scientific">Cichorium intybus</name>
    <name type="common">Chicory</name>
    <dbReference type="NCBI Taxonomy" id="13427"/>
    <lineage>
        <taxon>Eukaryota</taxon>
        <taxon>Viridiplantae</taxon>
        <taxon>Streptophyta</taxon>
        <taxon>Embryophyta</taxon>
        <taxon>Tracheophyta</taxon>
        <taxon>Spermatophyta</taxon>
        <taxon>Magnoliopsida</taxon>
        <taxon>eudicotyledons</taxon>
        <taxon>Gunneridae</taxon>
        <taxon>Pentapetalae</taxon>
        <taxon>asterids</taxon>
        <taxon>campanulids</taxon>
        <taxon>Asterales</taxon>
        <taxon>Asteraceae</taxon>
        <taxon>Cichorioideae</taxon>
        <taxon>Cichorieae</taxon>
        <taxon>Cichoriinae</taxon>
        <taxon>Cichorium</taxon>
    </lineage>
</organism>
<proteinExistence type="predicted"/>
<evidence type="ECO:0000313" key="1">
    <source>
        <dbReference type="EMBL" id="KAI3753518.1"/>
    </source>
</evidence>
<sequence length="68" mass="7801">MYNIHVLLASFSCVAILPVGDSEVEIMRKIGYTTWVISVECIKLCMVPIFPPNIICVMIRKTLHLIWH</sequence>
<evidence type="ECO:0000313" key="2">
    <source>
        <dbReference type="Proteomes" id="UP001055811"/>
    </source>
</evidence>
<dbReference type="Proteomes" id="UP001055811">
    <property type="component" value="Linkage Group LG04"/>
</dbReference>